<feature type="compositionally biased region" description="Basic residues" evidence="1">
    <location>
        <begin position="113"/>
        <end position="125"/>
    </location>
</feature>
<evidence type="ECO:0000313" key="3">
    <source>
        <dbReference type="Proteomes" id="UP000823388"/>
    </source>
</evidence>
<evidence type="ECO:0000256" key="1">
    <source>
        <dbReference type="SAM" id="MobiDB-lite"/>
    </source>
</evidence>
<comment type="caution">
    <text evidence="2">The sequence shown here is derived from an EMBL/GenBank/DDBJ whole genome shotgun (WGS) entry which is preliminary data.</text>
</comment>
<accession>A0A8T0SDJ3</accession>
<gene>
    <name evidence="2" type="ORF">PVAP13_5KG261807</name>
</gene>
<feature type="region of interest" description="Disordered" evidence="1">
    <location>
        <begin position="113"/>
        <end position="134"/>
    </location>
</feature>
<name>A0A8T0SDJ3_PANVG</name>
<reference evidence="2" key="1">
    <citation type="submission" date="2020-05" db="EMBL/GenBank/DDBJ databases">
        <title>WGS assembly of Panicum virgatum.</title>
        <authorList>
            <person name="Lovell J.T."/>
            <person name="Jenkins J."/>
            <person name="Shu S."/>
            <person name="Juenger T.E."/>
            <person name="Schmutz J."/>
        </authorList>
    </citation>
    <scope>NUCLEOTIDE SEQUENCE</scope>
    <source>
        <strain evidence="2">AP13</strain>
    </source>
</reference>
<sequence length="134" mass="14419">MRGAAGKMALDLEDDGGCAEPEVLVRRPLGAEAAAAPRNRALEDEGSGAEPEALPGRPPAAAAAADAPGPRRLLAAVSGVTGLVANLPVDRSRYWQRARVDWAGSFCPGLAMRRRRGRRRRRRRKQETGMEPNR</sequence>
<feature type="compositionally biased region" description="Low complexity" evidence="1">
    <location>
        <begin position="48"/>
        <end position="68"/>
    </location>
</feature>
<feature type="compositionally biased region" description="Low complexity" evidence="1">
    <location>
        <begin position="29"/>
        <end position="39"/>
    </location>
</feature>
<feature type="region of interest" description="Disordered" evidence="1">
    <location>
        <begin position="29"/>
        <end position="68"/>
    </location>
</feature>
<dbReference type="EMBL" id="CM029045">
    <property type="protein sequence ID" value="KAG2597352.1"/>
    <property type="molecule type" value="Genomic_DNA"/>
</dbReference>
<protein>
    <submittedName>
        <fullName evidence="2">Uncharacterized protein</fullName>
    </submittedName>
</protein>
<proteinExistence type="predicted"/>
<dbReference type="AlphaFoldDB" id="A0A8T0SDJ3"/>
<evidence type="ECO:0000313" key="2">
    <source>
        <dbReference type="EMBL" id="KAG2597352.1"/>
    </source>
</evidence>
<keyword evidence="3" id="KW-1185">Reference proteome</keyword>
<organism evidence="2 3">
    <name type="scientific">Panicum virgatum</name>
    <name type="common">Blackwell switchgrass</name>
    <dbReference type="NCBI Taxonomy" id="38727"/>
    <lineage>
        <taxon>Eukaryota</taxon>
        <taxon>Viridiplantae</taxon>
        <taxon>Streptophyta</taxon>
        <taxon>Embryophyta</taxon>
        <taxon>Tracheophyta</taxon>
        <taxon>Spermatophyta</taxon>
        <taxon>Magnoliopsida</taxon>
        <taxon>Liliopsida</taxon>
        <taxon>Poales</taxon>
        <taxon>Poaceae</taxon>
        <taxon>PACMAD clade</taxon>
        <taxon>Panicoideae</taxon>
        <taxon>Panicodae</taxon>
        <taxon>Paniceae</taxon>
        <taxon>Panicinae</taxon>
        <taxon>Panicum</taxon>
        <taxon>Panicum sect. Hiantes</taxon>
    </lineage>
</organism>
<dbReference type="Proteomes" id="UP000823388">
    <property type="component" value="Chromosome 5K"/>
</dbReference>